<accession>A0ABT1L3Z3</accession>
<dbReference type="InterPro" id="IPR009100">
    <property type="entry name" value="AcylCoA_DH/oxidase_NM_dom_sf"/>
</dbReference>
<dbReference type="InterPro" id="IPR037069">
    <property type="entry name" value="AcylCoA_DH/ox_N_sf"/>
</dbReference>
<dbReference type="InterPro" id="IPR036250">
    <property type="entry name" value="AcylCo_DH-like_C"/>
</dbReference>
<evidence type="ECO:0000259" key="8">
    <source>
        <dbReference type="Pfam" id="PF02771"/>
    </source>
</evidence>
<name>A0ABT1L3Z3_9GAMM</name>
<dbReference type="Pfam" id="PF02770">
    <property type="entry name" value="Acyl-CoA_dh_M"/>
    <property type="match status" value="1"/>
</dbReference>
<evidence type="ECO:0000256" key="4">
    <source>
        <dbReference type="ARBA" id="ARBA00022827"/>
    </source>
</evidence>
<dbReference type="Gene3D" id="2.40.110.10">
    <property type="entry name" value="Butyryl-CoA Dehydrogenase, subunit A, domain 2"/>
    <property type="match status" value="1"/>
</dbReference>
<evidence type="ECO:0000256" key="2">
    <source>
        <dbReference type="ARBA" id="ARBA00009347"/>
    </source>
</evidence>
<feature type="domain" description="Acyl-CoA dehydrogenase/oxidase C-terminal" evidence="6">
    <location>
        <begin position="268"/>
        <end position="428"/>
    </location>
</feature>
<evidence type="ECO:0000256" key="5">
    <source>
        <dbReference type="RuleBase" id="RU362125"/>
    </source>
</evidence>
<evidence type="ECO:0000259" key="6">
    <source>
        <dbReference type="Pfam" id="PF00441"/>
    </source>
</evidence>
<sequence length="536" mass="59515">MYKPPLADYQNLLTQYAGDHKEYDLATMQQFLQAVGKFSQERLWPTNKIGDQEGIIYNPSEHSVSVPKDFHECYKIICDNGYTSTALDPKYGGGGGPWVLHHIISEMLASGNLSLSTCPMLTNGAVTTLIANASDSLKEQYIEPMVSGKFSGSMCLTEPQCGTDLGLIKTLAEPKDDHYLITGQKIWITFGEHDLSDNIVHLVLAKTPNAPDATKGISLFLVPKYLPDGNRNLVFCGGVEHKMGQHASPTAVLNLDKAQGWLVGEERHGMKCMFEMMNPARIGVGVQGLAVSEAAYQLAFDFASQRRQSRSLDPKQQDQGHTADIILVHPDIKRMLLIIESTNYAMRHLIAYCGYHQDQNNLDIVDLLTPIIKSYVTEQSLDNVSLAMQLMGGMGYVQDGLCEQLYRDGRITMIYEGTNGIQALDLIGRKIAKDQGKSLMRLLKHLKPPKDIEALINQANTTLLQNTQNPSIIAAIAPSYLKLLAISIQYCLITQDNHAADSLKTFYTDYILPETKLYLDQIQKGSSSLLDHQKYL</sequence>
<evidence type="ECO:0000313" key="9">
    <source>
        <dbReference type="EMBL" id="MCP8351905.1"/>
    </source>
</evidence>
<evidence type="ECO:0000313" key="10">
    <source>
        <dbReference type="Proteomes" id="UP001320768"/>
    </source>
</evidence>
<reference evidence="9 10" key="1">
    <citation type="journal article" date="2022" name="Nat. Microbiol.">
        <title>The microbiome of a bacterivorous marine choanoflagellate contains a resource-demanding obligate bacterial associate.</title>
        <authorList>
            <person name="Needham D.M."/>
            <person name="Poirier C."/>
            <person name="Bachy C."/>
            <person name="George E.E."/>
            <person name="Wilken S."/>
            <person name="Yung C.C.M."/>
            <person name="Limardo A.J."/>
            <person name="Morando M."/>
            <person name="Sudek L."/>
            <person name="Malmstrom R.R."/>
            <person name="Keeling P.J."/>
            <person name="Santoro A.E."/>
            <person name="Worden A.Z."/>
        </authorList>
    </citation>
    <scope>NUCLEOTIDE SEQUENCE [LARGE SCALE GENOMIC DNA]</scope>
    <source>
        <strain evidence="9 10">Comchoano-2</strain>
    </source>
</reference>
<dbReference type="SUPFAM" id="SSF47203">
    <property type="entry name" value="Acyl-CoA dehydrogenase C-terminal domain-like"/>
    <property type="match status" value="1"/>
</dbReference>
<dbReference type="RefSeq" id="WP_258569013.1">
    <property type="nucleotide sequence ID" value="NZ_JAKUDN010000001.1"/>
</dbReference>
<dbReference type="SUPFAM" id="SSF56645">
    <property type="entry name" value="Acyl-CoA dehydrogenase NM domain-like"/>
    <property type="match status" value="1"/>
</dbReference>
<dbReference type="InterPro" id="IPR009075">
    <property type="entry name" value="AcylCo_DH/oxidase_C"/>
</dbReference>
<comment type="similarity">
    <text evidence="2 5">Belongs to the acyl-CoA dehydrogenase family.</text>
</comment>
<keyword evidence="5" id="KW-0560">Oxidoreductase</keyword>
<dbReference type="Pfam" id="PF02771">
    <property type="entry name" value="Acyl-CoA_dh_N"/>
    <property type="match status" value="1"/>
</dbReference>
<organism evidence="9 10">
    <name type="scientific">Candidatus Synchoanobacter obligatus</name>
    <dbReference type="NCBI Taxonomy" id="2919597"/>
    <lineage>
        <taxon>Bacteria</taxon>
        <taxon>Pseudomonadati</taxon>
        <taxon>Pseudomonadota</taxon>
        <taxon>Gammaproteobacteria</taxon>
        <taxon>Candidatus Comchoanobacterales</taxon>
        <taxon>Candidatus Comchoanobacteraceae</taxon>
        <taxon>Candidatus Synchoanobacter</taxon>
    </lineage>
</organism>
<proteinExistence type="inferred from homology"/>
<comment type="cofactor">
    <cofactor evidence="1 5">
        <name>FAD</name>
        <dbReference type="ChEBI" id="CHEBI:57692"/>
    </cofactor>
</comment>
<keyword evidence="4 5" id="KW-0274">FAD</keyword>
<comment type="caution">
    <text evidence="9">The sequence shown here is derived from an EMBL/GenBank/DDBJ whole genome shotgun (WGS) entry which is preliminary data.</text>
</comment>
<dbReference type="Gene3D" id="1.10.540.10">
    <property type="entry name" value="Acyl-CoA dehydrogenase/oxidase, N-terminal domain"/>
    <property type="match status" value="1"/>
</dbReference>
<dbReference type="InterPro" id="IPR006091">
    <property type="entry name" value="Acyl-CoA_Oxase/DH_mid-dom"/>
</dbReference>
<dbReference type="Gene3D" id="1.20.140.10">
    <property type="entry name" value="Butyryl-CoA Dehydrogenase, subunit A, domain 3"/>
    <property type="match status" value="1"/>
</dbReference>
<dbReference type="InterPro" id="IPR052166">
    <property type="entry name" value="Diverse_Acyl-CoA_DH"/>
</dbReference>
<evidence type="ECO:0000256" key="1">
    <source>
        <dbReference type="ARBA" id="ARBA00001974"/>
    </source>
</evidence>
<protein>
    <submittedName>
        <fullName evidence="9">Acyl-CoA dehydrogenase family protein</fullName>
    </submittedName>
</protein>
<feature type="domain" description="Acyl-CoA oxidase/dehydrogenase middle" evidence="7">
    <location>
        <begin position="153"/>
        <end position="257"/>
    </location>
</feature>
<dbReference type="Pfam" id="PF00441">
    <property type="entry name" value="Acyl-CoA_dh_1"/>
    <property type="match status" value="1"/>
</dbReference>
<gene>
    <name evidence="9" type="ORF">MKS91_01170</name>
</gene>
<feature type="domain" description="Acyl-CoA dehydrogenase/oxidase N-terminal" evidence="8">
    <location>
        <begin position="29"/>
        <end position="149"/>
    </location>
</feature>
<dbReference type="InterPro" id="IPR046373">
    <property type="entry name" value="Acyl-CoA_Oxase/DH_mid-dom_sf"/>
</dbReference>
<evidence type="ECO:0000259" key="7">
    <source>
        <dbReference type="Pfam" id="PF02770"/>
    </source>
</evidence>
<dbReference type="InterPro" id="IPR013786">
    <property type="entry name" value="AcylCoA_DH/ox_N"/>
</dbReference>
<dbReference type="EMBL" id="JAKUDN010000001">
    <property type="protein sequence ID" value="MCP8351905.1"/>
    <property type="molecule type" value="Genomic_DNA"/>
</dbReference>
<keyword evidence="3 5" id="KW-0285">Flavoprotein</keyword>
<evidence type="ECO:0000256" key="3">
    <source>
        <dbReference type="ARBA" id="ARBA00022630"/>
    </source>
</evidence>
<dbReference type="PANTHER" id="PTHR42803">
    <property type="entry name" value="ACYL-COA DEHYDROGENASE"/>
    <property type="match status" value="1"/>
</dbReference>
<keyword evidence="10" id="KW-1185">Reference proteome</keyword>
<dbReference type="PANTHER" id="PTHR42803:SF1">
    <property type="entry name" value="BROAD-SPECIFICITY LINEAR ACYL-COA DEHYDROGENASE FADE5"/>
    <property type="match status" value="1"/>
</dbReference>
<dbReference type="Proteomes" id="UP001320768">
    <property type="component" value="Unassembled WGS sequence"/>
</dbReference>